<gene>
    <name evidence="2" type="ORF">CGS55_07035</name>
    <name evidence="4" type="ORF">DWZ04_11470</name>
    <name evidence="3" type="ORF">DWZ25_15405</name>
    <name evidence="1" type="ORF">ERS852582_02756</name>
</gene>
<dbReference type="Proteomes" id="UP000260783">
    <property type="component" value="Unassembled WGS sequence"/>
</dbReference>
<accession>A0A173VBA3</accession>
<evidence type="ECO:0000313" key="8">
    <source>
        <dbReference type="Proteomes" id="UP000260783"/>
    </source>
</evidence>
<protein>
    <submittedName>
        <fullName evidence="1">Uncharacterized protein</fullName>
    </submittedName>
</protein>
<dbReference type="EMBL" id="QVEW01000013">
    <property type="protein sequence ID" value="RGB95403.1"/>
    <property type="molecule type" value="Genomic_DNA"/>
</dbReference>
<evidence type="ECO:0000313" key="7">
    <source>
        <dbReference type="Proteomes" id="UP000260782"/>
    </source>
</evidence>
<dbReference type="Pfam" id="PF19537">
    <property type="entry name" value="DUF6061"/>
    <property type="match status" value="1"/>
</dbReference>
<reference evidence="1 5" key="1">
    <citation type="submission" date="2015-09" db="EMBL/GenBank/DDBJ databases">
        <authorList>
            <consortium name="Pathogen Informatics"/>
        </authorList>
    </citation>
    <scope>NUCLEOTIDE SEQUENCE [LARGE SCALE GENOMIC DNA]</scope>
    <source>
        <strain evidence="1 5">2789STDY5834970</strain>
    </source>
</reference>
<evidence type="ECO:0000313" key="1">
    <source>
        <dbReference type="EMBL" id="CUN24421.1"/>
    </source>
</evidence>
<evidence type="ECO:0000313" key="6">
    <source>
        <dbReference type="Proteomes" id="UP000219901"/>
    </source>
</evidence>
<evidence type="ECO:0000313" key="3">
    <source>
        <dbReference type="EMBL" id="RGB80684.1"/>
    </source>
</evidence>
<dbReference type="RefSeq" id="WP_081028504.1">
    <property type="nucleotide sequence ID" value="NZ_CP065377.1"/>
</dbReference>
<dbReference type="Proteomes" id="UP000260782">
    <property type="component" value="Unassembled WGS sequence"/>
</dbReference>
<evidence type="ECO:0000313" key="4">
    <source>
        <dbReference type="EMBL" id="RGB95403.1"/>
    </source>
</evidence>
<reference evidence="7 8" key="4">
    <citation type="submission" date="2018-08" db="EMBL/GenBank/DDBJ databases">
        <title>A genome reference for cultivated species of the human gut microbiota.</title>
        <authorList>
            <person name="Zou Y."/>
            <person name="Xue W."/>
            <person name="Luo G."/>
        </authorList>
    </citation>
    <scope>NUCLEOTIDE SEQUENCE [LARGE SCALE GENOMIC DNA]</scope>
    <source>
        <strain evidence="4 8">AF29-11BH</strain>
        <strain evidence="3 7">AF31-14AC</strain>
    </source>
</reference>
<dbReference type="AlphaFoldDB" id="A0A173VBA3"/>
<dbReference type="Proteomes" id="UP000095649">
    <property type="component" value="Unassembled WGS sequence"/>
</dbReference>
<proteinExistence type="predicted"/>
<dbReference type="EMBL" id="NMTV01000044">
    <property type="protein sequence ID" value="PDX72709.1"/>
    <property type="molecule type" value="Genomic_DNA"/>
</dbReference>
<sequence length="86" mass="10152">MKRNQNFDHNHSQKLLSFRYNIDTNRVEARFTDGSAVANRMPNCLRTSSTRYFTVGLTRRIECHRFFMATAENHCNVFCVTNWSSE</sequence>
<evidence type="ECO:0000313" key="5">
    <source>
        <dbReference type="Proteomes" id="UP000095649"/>
    </source>
</evidence>
<dbReference type="InterPro" id="IPR045705">
    <property type="entry name" value="DUF6061"/>
</dbReference>
<name>A0A173VBA3_9FIRM</name>
<reference evidence="2 6" key="2">
    <citation type="journal article" date="2017" name="Front. Microbiol.">
        <title>New Insights into the Diversity of the Genus Faecalibacterium.</title>
        <authorList>
            <person name="Benevides L."/>
            <person name="Burman S."/>
            <person name="Martin R."/>
            <person name="Robert V."/>
            <person name="Thomas M."/>
            <person name="Miquel S."/>
            <person name="Chain F."/>
            <person name="Sokol H."/>
            <person name="Bermudez-Humaran L.G."/>
            <person name="Morrison M."/>
            <person name="Langella P."/>
            <person name="Azevedo V.A."/>
            <person name="Chatel J.M."/>
            <person name="Soares S."/>
        </authorList>
    </citation>
    <scope>NUCLEOTIDE SEQUENCE [LARGE SCALE GENOMIC DNA]</scope>
    <source>
        <strain evidence="2 6">CNCM I 4546</strain>
    </source>
</reference>
<evidence type="ECO:0000313" key="2">
    <source>
        <dbReference type="EMBL" id="PDX72709.1"/>
    </source>
</evidence>
<dbReference type="Proteomes" id="UP000219901">
    <property type="component" value="Unassembled WGS sequence"/>
</dbReference>
<organism evidence="1 5">
    <name type="scientific">Faecalibacterium prausnitzii</name>
    <dbReference type="NCBI Taxonomy" id="853"/>
    <lineage>
        <taxon>Bacteria</taxon>
        <taxon>Bacillati</taxon>
        <taxon>Bacillota</taxon>
        <taxon>Clostridia</taxon>
        <taxon>Eubacteriales</taxon>
        <taxon>Oscillospiraceae</taxon>
        <taxon>Faecalibacterium</taxon>
    </lineage>
</organism>
<dbReference type="EMBL" id="CYXN01000046">
    <property type="protein sequence ID" value="CUN24421.1"/>
    <property type="molecule type" value="Genomic_DNA"/>
</dbReference>
<reference evidence="2" key="3">
    <citation type="submission" date="2017-07" db="EMBL/GenBank/DDBJ databases">
        <authorList>
            <person name="Sun Z.S."/>
            <person name="Albrecht U."/>
            <person name="Echele G."/>
            <person name="Lee C.C."/>
        </authorList>
    </citation>
    <scope>NUCLEOTIDE SEQUENCE</scope>
    <source>
        <strain evidence="2">CNCM I 4546</strain>
    </source>
</reference>
<dbReference type="EMBL" id="QVES01000035">
    <property type="protein sequence ID" value="RGB80684.1"/>
    <property type="molecule type" value="Genomic_DNA"/>
</dbReference>